<keyword evidence="2" id="KW-1185">Reference proteome</keyword>
<dbReference type="EMBL" id="CAUYUJ010017131">
    <property type="protein sequence ID" value="CAK0872077.1"/>
    <property type="molecule type" value="Genomic_DNA"/>
</dbReference>
<accession>A0ABN9VIB6</accession>
<feature type="non-terminal residue" evidence="1">
    <location>
        <position position="1"/>
    </location>
</feature>
<proteinExistence type="predicted"/>
<evidence type="ECO:0000313" key="1">
    <source>
        <dbReference type="EMBL" id="CAK0872077.1"/>
    </source>
</evidence>
<sequence>ERSGASAGSLLERGTRCRYHSARYGWMPAVVQSFNESDGTYNLDVRDHARLRDMSPDSTVSAADAWPAYTLVHYQSETLSTWLPAMVRSFNEPKAGAEGSYNLDVRDFASIERIRPRLGLE</sequence>
<organism evidence="1 2">
    <name type="scientific">Prorocentrum cordatum</name>
    <dbReference type="NCBI Taxonomy" id="2364126"/>
    <lineage>
        <taxon>Eukaryota</taxon>
        <taxon>Sar</taxon>
        <taxon>Alveolata</taxon>
        <taxon>Dinophyceae</taxon>
        <taxon>Prorocentrales</taxon>
        <taxon>Prorocentraceae</taxon>
        <taxon>Prorocentrum</taxon>
    </lineage>
</organism>
<gene>
    <name evidence="1" type="ORF">PCOR1329_LOCUS57651</name>
</gene>
<protein>
    <recommendedName>
        <fullName evidence="3">Phospholipase B-like</fullName>
    </recommendedName>
</protein>
<name>A0ABN9VIB6_9DINO</name>
<evidence type="ECO:0000313" key="2">
    <source>
        <dbReference type="Proteomes" id="UP001189429"/>
    </source>
</evidence>
<comment type="caution">
    <text evidence="1">The sequence shown here is derived from an EMBL/GenBank/DDBJ whole genome shotgun (WGS) entry which is preliminary data.</text>
</comment>
<evidence type="ECO:0008006" key="3">
    <source>
        <dbReference type="Google" id="ProtNLM"/>
    </source>
</evidence>
<reference evidence="1" key="1">
    <citation type="submission" date="2023-10" db="EMBL/GenBank/DDBJ databases">
        <authorList>
            <person name="Chen Y."/>
            <person name="Shah S."/>
            <person name="Dougan E. K."/>
            <person name="Thang M."/>
            <person name="Chan C."/>
        </authorList>
    </citation>
    <scope>NUCLEOTIDE SEQUENCE [LARGE SCALE GENOMIC DNA]</scope>
</reference>
<dbReference type="Proteomes" id="UP001189429">
    <property type="component" value="Unassembled WGS sequence"/>
</dbReference>